<protein>
    <submittedName>
        <fullName evidence="1">Uncharacterized protein</fullName>
    </submittedName>
</protein>
<reference evidence="1" key="1">
    <citation type="journal article" date="2017" name="Nature">
        <title>The sunflower genome provides insights into oil metabolism, flowering and Asterid evolution.</title>
        <authorList>
            <person name="Badouin H."/>
            <person name="Gouzy J."/>
            <person name="Grassa C.J."/>
            <person name="Murat F."/>
            <person name="Staton S.E."/>
            <person name="Cottret L."/>
            <person name="Lelandais-Briere C."/>
            <person name="Owens G.L."/>
            <person name="Carrere S."/>
            <person name="Mayjonade B."/>
            <person name="Legrand L."/>
            <person name="Gill N."/>
            <person name="Kane N.C."/>
            <person name="Bowers J.E."/>
            <person name="Hubner S."/>
            <person name="Bellec A."/>
            <person name="Berard A."/>
            <person name="Berges H."/>
            <person name="Blanchet N."/>
            <person name="Boniface M.C."/>
            <person name="Brunel D."/>
            <person name="Catrice O."/>
            <person name="Chaidir N."/>
            <person name="Claudel C."/>
            <person name="Donnadieu C."/>
            <person name="Faraut T."/>
            <person name="Fievet G."/>
            <person name="Helmstetter N."/>
            <person name="King M."/>
            <person name="Knapp S.J."/>
            <person name="Lai Z."/>
            <person name="Le Paslier M.C."/>
            <person name="Lippi Y."/>
            <person name="Lorenzon L."/>
            <person name="Mandel J.R."/>
            <person name="Marage G."/>
            <person name="Marchand G."/>
            <person name="Marquand E."/>
            <person name="Bret-Mestries E."/>
            <person name="Morien E."/>
            <person name="Nambeesan S."/>
            <person name="Nguyen T."/>
            <person name="Pegot-Espagnet P."/>
            <person name="Pouilly N."/>
            <person name="Raftis F."/>
            <person name="Sallet E."/>
            <person name="Schiex T."/>
            <person name="Thomas J."/>
            <person name="Vandecasteele C."/>
            <person name="Vares D."/>
            <person name="Vear F."/>
            <person name="Vautrin S."/>
            <person name="Crespi M."/>
            <person name="Mangin B."/>
            <person name="Burke J.M."/>
            <person name="Salse J."/>
            <person name="Munos S."/>
            <person name="Vincourt P."/>
            <person name="Rieseberg L.H."/>
            <person name="Langlade N.B."/>
        </authorList>
    </citation>
    <scope>NUCLEOTIDE SEQUENCE</scope>
    <source>
        <tissue evidence="1">Leaves</tissue>
    </source>
</reference>
<comment type="caution">
    <text evidence="1">The sequence shown here is derived from an EMBL/GenBank/DDBJ whole genome shotgun (WGS) entry which is preliminary data.</text>
</comment>
<keyword evidence="2" id="KW-1185">Reference proteome</keyword>
<dbReference type="Proteomes" id="UP000215914">
    <property type="component" value="Unassembled WGS sequence"/>
</dbReference>
<dbReference type="AlphaFoldDB" id="A0A9K3IN66"/>
<evidence type="ECO:0000313" key="1">
    <source>
        <dbReference type="EMBL" id="KAF5799953.1"/>
    </source>
</evidence>
<name>A0A9K3IN66_HELAN</name>
<sequence length="51" mass="6193">MKYKKFTDLNCKLTIRDTYRDYITTYSQDSIRSIDFFCYLLLEQLNKASKP</sequence>
<gene>
    <name evidence="1" type="ORF">HanXRQr2_Chr07g0310421</name>
</gene>
<dbReference type="EMBL" id="MNCJ02000322">
    <property type="protein sequence ID" value="KAF5799953.1"/>
    <property type="molecule type" value="Genomic_DNA"/>
</dbReference>
<reference evidence="1" key="2">
    <citation type="submission" date="2020-06" db="EMBL/GenBank/DDBJ databases">
        <title>Helianthus annuus Genome sequencing and assembly Release 2.</title>
        <authorList>
            <person name="Gouzy J."/>
            <person name="Langlade N."/>
            <person name="Munos S."/>
        </authorList>
    </citation>
    <scope>NUCLEOTIDE SEQUENCE</scope>
    <source>
        <tissue evidence="1">Leaves</tissue>
    </source>
</reference>
<proteinExistence type="predicted"/>
<evidence type="ECO:0000313" key="2">
    <source>
        <dbReference type="Proteomes" id="UP000215914"/>
    </source>
</evidence>
<dbReference type="Gramene" id="mRNA:HanXRQr2_Chr07g0310421">
    <property type="protein sequence ID" value="CDS:HanXRQr2_Chr07g0310421.1"/>
    <property type="gene ID" value="HanXRQr2_Chr07g0310421"/>
</dbReference>
<organism evidence="1 2">
    <name type="scientific">Helianthus annuus</name>
    <name type="common">Common sunflower</name>
    <dbReference type="NCBI Taxonomy" id="4232"/>
    <lineage>
        <taxon>Eukaryota</taxon>
        <taxon>Viridiplantae</taxon>
        <taxon>Streptophyta</taxon>
        <taxon>Embryophyta</taxon>
        <taxon>Tracheophyta</taxon>
        <taxon>Spermatophyta</taxon>
        <taxon>Magnoliopsida</taxon>
        <taxon>eudicotyledons</taxon>
        <taxon>Gunneridae</taxon>
        <taxon>Pentapetalae</taxon>
        <taxon>asterids</taxon>
        <taxon>campanulids</taxon>
        <taxon>Asterales</taxon>
        <taxon>Asteraceae</taxon>
        <taxon>Asteroideae</taxon>
        <taxon>Heliantheae alliance</taxon>
        <taxon>Heliantheae</taxon>
        <taxon>Helianthus</taxon>
    </lineage>
</organism>
<accession>A0A9K3IN66</accession>